<proteinExistence type="inferred from homology"/>
<feature type="compositionally biased region" description="Polar residues" evidence="4">
    <location>
        <begin position="134"/>
        <end position="146"/>
    </location>
</feature>
<sequence>MMGNQRGRLEDHEIADIWSLLGDEELTALAANIKERGLLDPIWLYEGKILDGRNRYRACILAGVEPTSRTFAGAYDAAVEFVLAVNRDRRHADPSMRAAAAHFAQKKLGARLAAEAKERMAQAPGKPRGVKAASTGQRIGQQTNDGHSTRTDAKLAAAAGTNREYVRSARKLEESRPDLLEEVKGGKATIPRAMRKMRDDEAKEKRKAMPKPPSSVPDPDLRCGEFQKVLADVPDGSVDLILTDPPYPKEFLPLWTDLALFAKRVLKPTGMLAAMSGQTHLPEVYARLGEHLTYRWTMAYLIPGGANVQHARRVSCQWKPVLVYGCMDRRFHDVARSDAEDKRHHDWGQSESGMLALLQLLADPGAVVCDPFLGGGTTAVVAVEHRCAFIGAEVDAAVFAAAVERLQ</sequence>
<feature type="region of interest" description="Disordered" evidence="4">
    <location>
        <begin position="119"/>
        <end position="151"/>
    </location>
</feature>
<gene>
    <name evidence="6" type="ORF">MM415B00627_0016</name>
</gene>
<evidence type="ECO:0000256" key="4">
    <source>
        <dbReference type="SAM" id="MobiDB-lite"/>
    </source>
</evidence>
<dbReference type="GO" id="GO:0003677">
    <property type="term" value="F:DNA binding"/>
    <property type="evidence" value="ECO:0007669"/>
    <property type="project" value="InterPro"/>
</dbReference>
<dbReference type="SUPFAM" id="SSF53335">
    <property type="entry name" value="S-adenosyl-L-methionine-dependent methyltransferases"/>
    <property type="match status" value="1"/>
</dbReference>
<dbReference type="InterPro" id="IPR002941">
    <property type="entry name" value="DNA_methylase_N4/N6"/>
</dbReference>
<dbReference type="PROSITE" id="PS00092">
    <property type="entry name" value="N6_MTASE"/>
    <property type="match status" value="1"/>
</dbReference>
<evidence type="ECO:0000313" key="6">
    <source>
        <dbReference type="EMBL" id="QJA63434.1"/>
    </source>
</evidence>
<dbReference type="PRINTS" id="PR00508">
    <property type="entry name" value="S21N4MTFRASE"/>
</dbReference>
<evidence type="ECO:0000256" key="3">
    <source>
        <dbReference type="ARBA" id="ARBA00022679"/>
    </source>
</evidence>
<evidence type="ECO:0000259" key="5">
    <source>
        <dbReference type="Pfam" id="PF01555"/>
    </source>
</evidence>
<dbReference type="EMBL" id="MT141497">
    <property type="protein sequence ID" value="QJA63434.1"/>
    <property type="molecule type" value="Genomic_DNA"/>
</dbReference>
<comment type="similarity">
    <text evidence="1">Belongs to the N(4)/N(6)-methyltransferase family.</text>
</comment>
<dbReference type="Gene3D" id="3.90.1530.30">
    <property type="match status" value="1"/>
</dbReference>
<organism evidence="6">
    <name type="scientific">viral metagenome</name>
    <dbReference type="NCBI Taxonomy" id="1070528"/>
    <lineage>
        <taxon>unclassified sequences</taxon>
        <taxon>metagenomes</taxon>
        <taxon>organismal metagenomes</taxon>
    </lineage>
</organism>
<protein>
    <submittedName>
        <fullName evidence="6">Putative methyltransferase</fullName>
    </submittedName>
</protein>
<keyword evidence="3 6" id="KW-0808">Transferase</keyword>
<accession>A0A6M3J1G3</accession>
<dbReference type="InterPro" id="IPR029063">
    <property type="entry name" value="SAM-dependent_MTases_sf"/>
</dbReference>
<reference evidence="6" key="1">
    <citation type="submission" date="2020-03" db="EMBL/GenBank/DDBJ databases">
        <title>The deep terrestrial virosphere.</title>
        <authorList>
            <person name="Holmfeldt K."/>
            <person name="Nilsson E."/>
            <person name="Simone D."/>
            <person name="Lopez-Fernandez M."/>
            <person name="Wu X."/>
            <person name="de Brujin I."/>
            <person name="Lundin D."/>
            <person name="Andersson A."/>
            <person name="Bertilsson S."/>
            <person name="Dopson M."/>
        </authorList>
    </citation>
    <scope>NUCLEOTIDE SEQUENCE</scope>
    <source>
        <strain evidence="6">MM415B00627</strain>
    </source>
</reference>
<dbReference type="InterPro" id="IPR036086">
    <property type="entry name" value="ParB/Sulfiredoxin_sf"/>
</dbReference>
<keyword evidence="2 6" id="KW-0489">Methyltransferase</keyword>
<name>A0A6M3J1G3_9ZZZZ</name>
<dbReference type="GO" id="GO:0032259">
    <property type="term" value="P:methylation"/>
    <property type="evidence" value="ECO:0007669"/>
    <property type="project" value="UniProtKB-KW"/>
</dbReference>
<feature type="domain" description="DNA methylase N-4/N-6" evidence="5">
    <location>
        <begin position="332"/>
        <end position="402"/>
    </location>
</feature>
<dbReference type="Pfam" id="PF01555">
    <property type="entry name" value="N6_N4_Mtase"/>
    <property type="match status" value="1"/>
</dbReference>
<dbReference type="InterPro" id="IPR001091">
    <property type="entry name" value="RM_Methyltransferase"/>
</dbReference>
<feature type="region of interest" description="Disordered" evidence="4">
    <location>
        <begin position="195"/>
        <end position="220"/>
    </location>
</feature>
<dbReference type="AlphaFoldDB" id="A0A6M3J1G3"/>
<evidence type="ECO:0000256" key="2">
    <source>
        <dbReference type="ARBA" id="ARBA00022603"/>
    </source>
</evidence>
<dbReference type="SUPFAM" id="SSF110849">
    <property type="entry name" value="ParB/Sulfiredoxin"/>
    <property type="match status" value="1"/>
</dbReference>
<dbReference type="Gene3D" id="3.40.50.150">
    <property type="entry name" value="Vaccinia Virus protein VP39"/>
    <property type="match status" value="1"/>
</dbReference>
<dbReference type="InterPro" id="IPR002052">
    <property type="entry name" value="DNA_methylase_N6_adenine_CS"/>
</dbReference>
<dbReference type="GO" id="GO:0008170">
    <property type="term" value="F:N-methyltransferase activity"/>
    <property type="evidence" value="ECO:0007669"/>
    <property type="project" value="InterPro"/>
</dbReference>
<evidence type="ECO:0000256" key="1">
    <source>
        <dbReference type="ARBA" id="ARBA00006594"/>
    </source>
</evidence>